<accession>A0ABN8Z6A9</accession>
<evidence type="ECO:0000256" key="1">
    <source>
        <dbReference type="SAM" id="MobiDB-lite"/>
    </source>
</evidence>
<dbReference type="EMBL" id="OX459964">
    <property type="protein sequence ID" value="CAI9168327.1"/>
    <property type="molecule type" value="Genomic_DNA"/>
</dbReference>
<dbReference type="Proteomes" id="UP001176941">
    <property type="component" value="Chromosome 28"/>
</dbReference>
<sequence>MSLSSLSPTVRDRRQGGAGMPLSILPLGGSIELQLLSRGSLRLTPNNLCNIENPLECCLNHVYCFFRLSLHFKIHRGKNSSEVLGKAKKATRVIYTQTLK</sequence>
<proteinExistence type="predicted"/>
<reference evidence="2" key="1">
    <citation type="submission" date="2023-04" db="EMBL/GenBank/DDBJ databases">
        <authorList>
            <consortium name="ELIXIR-Norway"/>
        </authorList>
    </citation>
    <scope>NUCLEOTIDE SEQUENCE [LARGE SCALE GENOMIC DNA]</scope>
</reference>
<evidence type="ECO:0000313" key="2">
    <source>
        <dbReference type="EMBL" id="CAI9168327.1"/>
    </source>
</evidence>
<organism evidence="2 3">
    <name type="scientific">Rangifer tarandus platyrhynchus</name>
    <name type="common">Svalbard reindeer</name>
    <dbReference type="NCBI Taxonomy" id="3082113"/>
    <lineage>
        <taxon>Eukaryota</taxon>
        <taxon>Metazoa</taxon>
        <taxon>Chordata</taxon>
        <taxon>Craniata</taxon>
        <taxon>Vertebrata</taxon>
        <taxon>Euteleostomi</taxon>
        <taxon>Mammalia</taxon>
        <taxon>Eutheria</taxon>
        <taxon>Laurasiatheria</taxon>
        <taxon>Artiodactyla</taxon>
        <taxon>Ruminantia</taxon>
        <taxon>Pecora</taxon>
        <taxon>Cervidae</taxon>
        <taxon>Odocoileinae</taxon>
        <taxon>Rangifer</taxon>
    </lineage>
</organism>
<name>A0ABN8Z6A9_RANTA</name>
<evidence type="ECO:0000313" key="3">
    <source>
        <dbReference type="Proteomes" id="UP001176941"/>
    </source>
</evidence>
<protein>
    <submittedName>
        <fullName evidence="2">Uncharacterized protein</fullName>
    </submittedName>
</protein>
<keyword evidence="3" id="KW-1185">Reference proteome</keyword>
<feature type="region of interest" description="Disordered" evidence="1">
    <location>
        <begin position="1"/>
        <end position="20"/>
    </location>
</feature>
<gene>
    <name evidence="2" type="ORF">MRATA1EN1_LOCUS17289</name>
</gene>